<dbReference type="InterPro" id="IPR011128">
    <property type="entry name" value="G3P_DH_NAD-dep_N"/>
</dbReference>
<organism evidence="12 13">
    <name type="scientific">Candidatus Liptonbacteria bacterium RIFCSPHIGHO2_01_FULL_57_28</name>
    <dbReference type="NCBI Taxonomy" id="1798647"/>
    <lineage>
        <taxon>Bacteria</taxon>
        <taxon>Candidatus Liptoniibacteriota</taxon>
    </lineage>
</organism>
<dbReference type="PANTHER" id="PTHR11728">
    <property type="entry name" value="GLYCEROL-3-PHOSPHATE DEHYDROGENASE"/>
    <property type="match status" value="1"/>
</dbReference>
<comment type="caution">
    <text evidence="12">The sequence shown here is derived from an EMBL/GenBank/DDBJ whole genome shotgun (WGS) entry which is preliminary data.</text>
</comment>
<sequence length="303" mass="31942">MARKKVAIIGAGRFGNSLARLFRRSGVAVALWDTDAYKVPGRKPLPAVLRSADAVFFCIPSFALNTAMKECKKYLQKDCVVVSPIKGIDRKTGSTTVDILTRHLPGHPHAILGGPMLAEELDRGLGGTAVIASRHHKAARRLGALFAGSKVNVVYSTDMRGVALLGVMKNVYAVAMGVAEGLGWGMNYKGPLIAQATAEMRAILAAAGGKPDTAAGVAGLGDLVATGFSHYSRNHKFGVALAQGKRPTFESEGSLSIRALLALLKKKRMPLADLPLLAATARAITKKGATRKAFKRFQANGGA</sequence>
<dbReference type="InterPro" id="IPR006168">
    <property type="entry name" value="G3P_DH_NAD-dep"/>
</dbReference>
<dbReference type="PANTHER" id="PTHR11728:SF1">
    <property type="entry name" value="GLYCEROL-3-PHOSPHATE DEHYDROGENASE [NAD(+)] 2, CHLOROPLASTIC"/>
    <property type="match status" value="1"/>
</dbReference>
<keyword evidence="3" id="KW-0560">Oxidoreductase</keyword>
<proteinExistence type="inferred from homology"/>
<name>A0A1G2CBP8_9BACT</name>
<keyword evidence="5" id="KW-0594">Phospholipid biosynthesis</keyword>
<keyword evidence="4" id="KW-0443">Lipid metabolism</keyword>
<dbReference type="GO" id="GO:0016616">
    <property type="term" value="F:oxidoreductase activity, acting on the CH-OH group of donors, NAD or NADP as acceptor"/>
    <property type="evidence" value="ECO:0007669"/>
    <property type="project" value="InterPro"/>
</dbReference>
<dbReference type="SUPFAM" id="SSF51735">
    <property type="entry name" value="NAD(P)-binding Rossmann-fold domains"/>
    <property type="match status" value="1"/>
</dbReference>
<evidence type="ECO:0000256" key="2">
    <source>
        <dbReference type="ARBA" id="ARBA00022516"/>
    </source>
</evidence>
<evidence type="ECO:0000256" key="9">
    <source>
        <dbReference type="PIRSR" id="PIRSR000114-3"/>
    </source>
</evidence>
<feature type="domain" description="Glycerol-3-phosphate dehydrogenase NAD-dependent N-terminal" evidence="10">
    <location>
        <begin position="45"/>
        <end position="138"/>
    </location>
</feature>
<evidence type="ECO:0000256" key="8">
    <source>
        <dbReference type="PIRSR" id="PIRSR000114-2"/>
    </source>
</evidence>
<feature type="binding site" evidence="8">
    <location>
        <position position="86"/>
    </location>
    <ligand>
        <name>substrate</name>
    </ligand>
</feature>
<dbReference type="PROSITE" id="PS00957">
    <property type="entry name" value="NAD_G3PDH"/>
    <property type="match status" value="1"/>
</dbReference>
<evidence type="ECO:0000256" key="5">
    <source>
        <dbReference type="ARBA" id="ARBA00023209"/>
    </source>
</evidence>
<evidence type="ECO:0000256" key="6">
    <source>
        <dbReference type="ARBA" id="ARBA00023264"/>
    </source>
</evidence>
<dbReference type="GO" id="GO:0046168">
    <property type="term" value="P:glycerol-3-phosphate catabolic process"/>
    <property type="evidence" value="ECO:0007669"/>
    <property type="project" value="InterPro"/>
</dbReference>
<comment type="similarity">
    <text evidence="1">Belongs to the NAD-dependent glycerol-3-phosphate dehydrogenase family.</text>
</comment>
<dbReference type="InterPro" id="IPR036291">
    <property type="entry name" value="NAD(P)-bd_dom_sf"/>
</dbReference>
<dbReference type="SUPFAM" id="SSF48179">
    <property type="entry name" value="6-phosphogluconate dehydrogenase C-terminal domain-like"/>
    <property type="match status" value="1"/>
</dbReference>
<dbReference type="GO" id="GO:0008654">
    <property type="term" value="P:phospholipid biosynthetic process"/>
    <property type="evidence" value="ECO:0007669"/>
    <property type="project" value="UniProtKB-KW"/>
</dbReference>
<dbReference type="Gene3D" id="1.10.1040.10">
    <property type="entry name" value="N-(1-d-carboxylethyl)-l-norvaline Dehydrogenase, domain 2"/>
    <property type="match status" value="1"/>
</dbReference>
<feature type="binding site" evidence="9">
    <location>
        <position position="233"/>
    </location>
    <ligand>
        <name>NAD(+)</name>
        <dbReference type="ChEBI" id="CHEBI:57540"/>
    </ligand>
</feature>
<dbReference type="InterPro" id="IPR013328">
    <property type="entry name" value="6PGD_dom2"/>
</dbReference>
<feature type="active site" description="Proton acceptor" evidence="7">
    <location>
        <position position="169"/>
    </location>
</feature>
<dbReference type="AlphaFoldDB" id="A0A1G2CBP8"/>
<dbReference type="STRING" id="1798647.A2855_01090"/>
<accession>A0A1G2CBP8</accession>
<feature type="binding site" evidence="8">
    <location>
        <begin position="233"/>
        <end position="234"/>
    </location>
    <ligand>
        <name>substrate</name>
    </ligand>
</feature>
<evidence type="ECO:0000259" key="11">
    <source>
        <dbReference type="Pfam" id="PF07479"/>
    </source>
</evidence>
<dbReference type="Proteomes" id="UP000179059">
    <property type="component" value="Unassembled WGS sequence"/>
</dbReference>
<dbReference type="GO" id="GO:0005975">
    <property type="term" value="P:carbohydrate metabolic process"/>
    <property type="evidence" value="ECO:0007669"/>
    <property type="project" value="InterPro"/>
</dbReference>
<dbReference type="Pfam" id="PF07479">
    <property type="entry name" value="NAD_Gly3P_dh_C"/>
    <property type="match status" value="1"/>
</dbReference>
<evidence type="ECO:0000256" key="7">
    <source>
        <dbReference type="PIRSR" id="PIRSR000114-1"/>
    </source>
</evidence>
<dbReference type="GO" id="GO:0005829">
    <property type="term" value="C:cytosol"/>
    <property type="evidence" value="ECO:0007669"/>
    <property type="project" value="TreeGrafter"/>
</dbReference>
<dbReference type="PIRSF" id="PIRSF000114">
    <property type="entry name" value="Glycerol-3-P_dh"/>
    <property type="match status" value="1"/>
</dbReference>
<dbReference type="Pfam" id="PF01210">
    <property type="entry name" value="NAD_Gly3P_dh_N"/>
    <property type="match status" value="1"/>
</dbReference>
<dbReference type="GO" id="GO:0051287">
    <property type="term" value="F:NAD binding"/>
    <property type="evidence" value="ECO:0007669"/>
    <property type="project" value="InterPro"/>
</dbReference>
<evidence type="ECO:0000256" key="4">
    <source>
        <dbReference type="ARBA" id="ARBA00023098"/>
    </source>
</evidence>
<keyword evidence="6" id="KW-1208">Phospholipid metabolism</keyword>
<feature type="binding site" evidence="9">
    <location>
        <begin position="10"/>
        <end position="15"/>
    </location>
    <ligand>
        <name>NAD(+)</name>
        <dbReference type="ChEBI" id="CHEBI:57540"/>
    </ligand>
</feature>
<gene>
    <name evidence="12" type="ORF">A2855_01090</name>
</gene>
<evidence type="ECO:0008006" key="14">
    <source>
        <dbReference type="Google" id="ProtNLM"/>
    </source>
</evidence>
<evidence type="ECO:0000313" key="13">
    <source>
        <dbReference type="Proteomes" id="UP000179059"/>
    </source>
</evidence>
<feature type="domain" description="Glycerol-3-phosphate dehydrogenase NAD-dependent C-terminal" evidence="11">
    <location>
        <begin position="158"/>
        <end position="293"/>
    </location>
</feature>
<dbReference type="InterPro" id="IPR008927">
    <property type="entry name" value="6-PGluconate_DH-like_C_sf"/>
</dbReference>
<reference evidence="12 13" key="1">
    <citation type="journal article" date="2016" name="Nat. Commun.">
        <title>Thousands of microbial genomes shed light on interconnected biogeochemical processes in an aquifer system.</title>
        <authorList>
            <person name="Anantharaman K."/>
            <person name="Brown C.T."/>
            <person name="Hug L.A."/>
            <person name="Sharon I."/>
            <person name="Castelle C.J."/>
            <person name="Probst A.J."/>
            <person name="Thomas B.C."/>
            <person name="Singh A."/>
            <person name="Wilkins M.J."/>
            <person name="Karaoz U."/>
            <person name="Brodie E.L."/>
            <person name="Williams K.H."/>
            <person name="Hubbard S.S."/>
            <person name="Banfield J.F."/>
        </authorList>
    </citation>
    <scope>NUCLEOTIDE SEQUENCE [LARGE SCALE GENOMIC DNA]</scope>
</reference>
<feature type="binding site" evidence="9">
    <location>
        <position position="118"/>
    </location>
    <ligand>
        <name>NAD(+)</name>
        <dbReference type="ChEBI" id="CHEBI:57540"/>
    </ligand>
</feature>
<dbReference type="EMBL" id="MHKX01000016">
    <property type="protein sequence ID" value="OGY98080.1"/>
    <property type="molecule type" value="Genomic_DNA"/>
</dbReference>
<evidence type="ECO:0000259" key="10">
    <source>
        <dbReference type="Pfam" id="PF01210"/>
    </source>
</evidence>
<keyword evidence="2" id="KW-0444">Lipid biosynthesis</keyword>
<evidence type="ECO:0000313" key="12">
    <source>
        <dbReference type="EMBL" id="OGY98080.1"/>
    </source>
</evidence>
<dbReference type="InterPro" id="IPR006109">
    <property type="entry name" value="G3P_DH_NAD-dep_C"/>
</dbReference>
<protein>
    <recommendedName>
        <fullName evidence="14">Glycerol-3-phosphate dehydrogenase (NAD(P)(+))</fullName>
    </recommendedName>
</protein>
<keyword evidence="9" id="KW-0520">NAD</keyword>
<dbReference type="Gene3D" id="3.40.50.720">
    <property type="entry name" value="NAD(P)-binding Rossmann-like Domain"/>
    <property type="match status" value="2"/>
</dbReference>
<evidence type="ECO:0000256" key="3">
    <source>
        <dbReference type="ARBA" id="ARBA00023002"/>
    </source>
</evidence>
<evidence type="ECO:0000256" key="1">
    <source>
        <dbReference type="ARBA" id="ARBA00011009"/>
    </source>
</evidence>